<evidence type="ECO:0000313" key="8">
    <source>
        <dbReference type="Proteomes" id="UP000001626"/>
    </source>
</evidence>
<dbReference type="Proteomes" id="UP000001626">
    <property type="component" value="Chromosome"/>
</dbReference>
<evidence type="ECO:0000313" key="7">
    <source>
        <dbReference type="EMBL" id="ADL69708.1"/>
    </source>
</evidence>
<dbReference type="GO" id="GO:0004888">
    <property type="term" value="F:transmembrane signaling receptor activity"/>
    <property type="evidence" value="ECO:0007669"/>
    <property type="project" value="InterPro"/>
</dbReference>
<dbReference type="RefSeq" id="WP_013298671.1">
    <property type="nucleotide sequence ID" value="NC_014410.1"/>
</dbReference>
<dbReference type="InterPro" id="IPR004090">
    <property type="entry name" value="Chemotax_Me-accpt_rcpt"/>
</dbReference>
<keyword evidence="4" id="KW-0175">Coiled coil</keyword>
<feature type="transmembrane region" description="Helical" evidence="5">
    <location>
        <begin position="12"/>
        <end position="32"/>
    </location>
</feature>
<feature type="coiled-coil region" evidence="4">
    <location>
        <begin position="286"/>
        <end position="345"/>
    </location>
</feature>
<dbReference type="Pfam" id="PF00015">
    <property type="entry name" value="MCPsignal"/>
    <property type="match status" value="1"/>
</dbReference>
<sequence>MTKTLRGELIRAFVVIGILLLVLSFTVNFGMINTKNNINNLKKFVINQVLYISNSQVQLAQYSSVLLNDVNNYTVGQNTKSALKTDLNNITQNINSIGNALEDFKGTSLYKQLKADVDGINDSIKNISTAIDSLNDTYNLDQDSDKTLKISYYATQIQNNMTDFSNKYSQGFLPMFNDMIAQNDRTFKVSVIISVICIVVIIIYSLITVRKLRKLSRIINSEVSKSMEHSEKVLDSSIELRKMAEENTGNIKMSRDGIEQLTESINTIAENANEVALSITNVSEANEELSRSSENLLNDMNKAIEKIREIEDNVKNQGDVVRNLINTLNQSLKNSKVNSNELKELDKKMGGIKEILSAISEIADQTNLLSLNAAIEAARAGEYGKGFAVVAEEIRKLAKQSTDSVVKIGEIIENITSYTGVTIDSVINDIDNSTKAASEVNKVLDIFNDVKKGFDEISMVISNISDVTTETAAGSDKTLQAVKSVMGASQNISAQVEELLASSEQLMEIINKVDENNTKNLDYVNNQVAFTEEQKANMESITSAVKKL</sequence>
<dbReference type="PANTHER" id="PTHR32089:SF112">
    <property type="entry name" value="LYSOZYME-LIKE PROTEIN-RELATED"/>
    <property type="match status" value="1"/>
</dbReference>
<evidence type="ECO:0000256" key="1">
    <source>
        <dbReference type="ARBA" id="ARBA00023224"/>
    </source>
</evidence>
<evidence type="ECO:0000256" key="4">
    <source>
        <dbReference type="SAM" id="Coils"/>
    </source>
</evidence>
<dbReference type="PROSITE" id="PS50111">
    <property type="entry name" value="CHEMOTAXIS_TRANSDUC_2"/>
    <property type="match status" value="1"/>
</dbReference>
<dbReference type="AlphaFoldDB" id="D9TS29"/>
<protein>
    <submittedName>
        <fullName evidence="7">Methyl-accepting chemotaxis sensory transducer</fullName>
    </submittedName>
</protein>
<dbReference type="Gene3D" id="1.10.287.950">
    <property type="entry name" value="Methyl-accepting chemotaxis protein"/>
    <property type="match status" value="1"/>
</dbReference>
<dbReference type="OrthoDB" id="9760371at2"/>
<evidence type="ECO:0000256" key="5">
    <source>
        <dbReference type="SAM" id="Phobius"/>
    </source>
</evidence>
<dbReference type="HOGENOM" id="CLU_496886_0_0_9"/>
<gene>
    <name evidence="7" type="ordered locus">Tthe_2231</name>
</gene>
<organism evidence="7 8">
    <name type="scientific">Thermoanaerobacterium thermosaccharolyticum (strain ATCC 7956 / DSM 571 / NCIMB 9385 / NCA 3814 / NCTC 13789 / WDCM 00135 / 2032)</name>
    <name type="common">Clostridium thermosaccharolyticum</name>
    <dbReference type="NCBI Taxonomy" id="580327"/>
    <lineage>
        <taxon>Bacteria</taxon>
        <taxon>Bacillati</taxon>
        <taxon>Bacillota</taxon>
        <taxon>Clostridia</taxon>
        <taxon>Thermoanaerobacterales</taxon>
        <taxon>Thermoanaerobacteraceae</taxon>
        <taxon>Thermoanaerobacterium</taxon>
    </lineage>
</organism>
<dbReference type="InterPro" id="IPR004089">
    <property type="entry name" value="MCPsignal_dom"/>
</dbReference>
<keyword evidence="1 3" id="KW-0807">Transducer</keyword>
<keyword evidence="5" id="KW-0812">Transmembrane</keyword>
<accession>D9TS29</accession>
<dbReference type="SUPFAM" id="SSF58104">
    <property type="entry name" value="Methyl-accepting chemotaxis protein (MCP) signaling domain"/>
    <property type="match status" value="1"/>
</dbReference>
<evidence type="ECO:0000256" key="2">
    <source>
        <dbReference type="ARBA" id="ARBA00029447"/>
    </source>
</evidence>
<keyword evidence="5" id="KW-1133">Transmembrane helix</keyword>
<reference evidence="7 8" key="1">
    <citation type="submission" date="2010-08" db="EMBL/GenBank/DDBJ databases">
        <title>Complete sequence of Thermoanaerobacterium thermosaccharolyticum DSM 571.</title>
        <authorList>
            <consortium name="US DOE Joint Genome Institute"/>
            <person name="Lucas S."/>
            <person name="Copeland A."/>
            <person name="Lapidus A."/>
            <person name="Cheng J.-F."/>
            <person name="Bruce D."/>
            <person name="Goodwin L."/>
            <person name="Pitluck S."/>
            <person name="Teshima H."/>
            <person name="Detter J.C."/>
            <person name="Han C."/>
            <person name="Tapia R."/>
            <person name="Land M."/>
            <person name="Hauser L."/>
            <person name="Chang Y.-J."/>
            <person name="Jeffries C."/>
            <person name="Kyrpides N."/>
            <person name="Ivanova N."/>
            <person name="Mikhailova N."/>
            <person name="Hemme C.L."/>
            <person name="Woyke T."/>
        </authorList>
    </citation>
    <scope>NUCLEOTIDE SEQUENCE [LARGE SCALE GENOMIC DNA]</scope>
    <source>
        <strain evidence="8">ATCC 7956 / DSM 571 / NCIMB 9385 / NCA 3814 / NCTC 13789 / WDCM 00135 / 2032</strain>
    </source>
</reference>
<dbReference type="GeneID" id="93865055"/>
<name>D9TS29_THETC</name>
<dbReference type="EMBL" id="CP002171">
    <property type="protein sequence ID" value="ADL69708.1"/>
    <property type="molecule type" value="Genomic_DNA"/>
</dbReference>
<dbReference type="PRINTS" id="PR00260">
    <property type="entry name" value="CHEMTRNSDUCR"/>
</dbReference>
<dbReference type="GO" id="GO:0006935">
    <property type="term" value="P:chemotaxis"/>
    <property type="evidence" value="ECO:0007669"/>
    <property type="project" value="InterPro"/>
</dbReference>
<feature type="domain" description="Methyl-accepting transducer" evidence="6">
    <location>
        <begin position="250"/>
        <end position="486"/>
    </location>
</feature>
<feature type="transmembrane region" description="Helical" evidence="5">
    <location>
        <begin position="187"/>
        <end position="207"/>
    </location>
</feature>
<dbReference type="eggNOG" id="COG0840">
    <property type="taxonomic scope" value="Bacteria"/>
</dbReference>
<dbReference type="GO" id="GO:0007165">
    <property type="term" value="P:signal transduction"/>
    <property type="evidence" value="ECO:0007669"/>
    <property type="project" value="UniProtKB-KW"/>
</dbReference>
<keyword evidence="5" id="KW-0472">Membrane</keyword>
<dbReference type="SMART" id="SM00283">
    <property type="entry name" value="MA"/>
    <property type="match status" value="1"/>
</dbReference>
<dbReference type="PANTHER" id="PTHR32089">
    <property type="entry name" value="METHYL-ACCEPTING CHEMOTAXIS PROTEIN MCPB"/>
    <property type="match status" value="1"/>
</dbReference>
<proteinExistence type="inferred from homology"/>
<evidence type="ECO:0000256" key="3">
    <source>
        <dbReference type="PROSITE-ProRule" id="PRU00284"/>
    </source>
</evidence>
<comment type="similarity">
    <text evidence="2">Belongs to the methyl-accepting chemotaxis (MCP) protein family.</text>
</comment>
<keyword evidence="8" id="KW-1185">Reference proteome</keyword>
<evidence type="ECO:0000259" key="6">
    <source>
        <dbReference type="PROSITE" id="PS50111"/>
    </source>
</evidence>
<dbReference type="GO" id="GO:0016020">
    <property type="term" value="C:membrane"/>
    <property type="evidence" value="ECO:0007669"/>
    <property type="project" value="InterPro"/>
</dbReference>
<dbReference type="KEGG" id="ttm:Tthe_2231"/>
<dbReference type="STRING" id="580327.Tthe_2231"/>